<sequence length="27" mass="3215">MNGREKISLVKFACIQTNRLWDRHGKL</sequence>
<proteinExistence type="predicted"/>
<dbReference type="EMBL" id="UINC01023660">
    <property type="protein sequence ID" value="SVA95761.1"/>
    <property type="molecule type" value="Genomic_DNA"/>
</dbReference>
<dbReference type="AlphaFoldDB" id="A0A382A3F9"/>
<feature type="non-terminal residue" evidence="1">
    <location>
        <position position="27"/>
    </location>
</feature>
<evidence type="ECO:0000313" key="1">
    <source>
        <dbReference type="EMBL" id="SVA95761.1"/>
    </source>
</evidence>
<organism evidence="1">
    <name type="scientific">marine metagenome</name>
    <dbReference type="NCBI Taxonomy" id="408172"/>
    <lineage>
        <taxon>unclassified sequences</taxon>
        <taxon>metagenomes</taxon>
        <taxon>ecological metagenomes</taxon>
    </lineage>
</organism>
<accession>A0A382A3F9</accession>
<protein>
    <submittedName>
        <fullName evidence="1">Uncharacterized protein</fullName>
    </submittedName>
</protein>
<reference evidence="1" key="1">
    <citation type="submission" date="2018-05" db="EMBL/GenBank/DDBJ databases">
        <authorList>
            <person name="Lanie J.A."/>
            <person name="Ng W.-L."/>
            <person name="Kazmierczak K.M."/>
            <person name="Andrzejewski T.M."/>
            <person name="Davidsen T.M."/>
            <person name="Wayne K.J."/>
            <person name="Tettelin H."/>
            <person name="Glass J.I."/>
            <person name="Rusch D."/>
            <person name="Podicherti R."/>
            <person name="Tsui H.-C.T."/>
            <person name="Winkler M.E."/>
        </authorList>
    </citation>
    <scope>NUCLEOTIDE SEQUENCE</scope>
</reference>
<name>A0A382A3F9_9ZZZZ</name>
<gene>
    <name evidence="1" type="ORF">METZ01_LOCUS148615</name>
</gene>